<organism evidence="1 2">
    <name type="scientific">Terasakiispira papahanaumokuakeensis</name>
    <dbReference type="NCBI Taxonomy" id="197479"/>
    <lineage>
        <taxon>Bacteria</taxon>
        <taxon>Pseudomonadati</taxon>
        <taxon>Pseudomonadota</taxon>
        <taxon>Gammaproteobacteria</taxon>
        <taxon>Oceanospirillales</taxon>
        <taxon>Terasakiispira</taxon>
    </lineage>
</organism>
<dbReference type="Proteomes" id="UP000094291">
    <property type="component" value="Unassembled WGS sequence"/>
</dbReference>
<dbReference type="RefSeq" id="WP_069000026.1">
    <property type="nucleotide sequence ID" value="NZ_MDTQ01000001.1"/>
</dbReference>
<protein>
    <recommendedName>
        <fullName evidence="3">DUF2971 domain-containing protein</fullName>
    </recommendedName>
</protein>
<dbReference type="AlphaFoldDB" id="A0A1E2VDG3"/>
<evidence type="ECO:0008006" key="3">
    <source>
        <dbReference type="Google" id="ProtNLM"/>
    </source>
</evidence>
<evidence type="ECO:0000313" key="2">
    <source>
        <dbReference type="Proteomes" id="UP000094291"/>
    </source>
</evidence>
<keyword evidence="2" id="KW-1185">Reference proteome</keyword>
<gene>
    <name evidence="1" type="ORF">BFW38_17130</name>
</gene>
<dbReference type="STRING" id="197479.BFW38_17130"/>
<evidence type="ECO:0000313" key="1">
    <source>
        <dbReference type="EMBL" id="ODC05004.1"/>
    </source>
</evidence>
<comment type="caution">
    <text evidence="1">The sequence shown here is derived from an EMBL/GenBank/DDBJ whole genome shotgun (WGS) entry which is preliminary data.</text>
</comment>
<reference evidence="1 2" key="1">
    <citation type="submission" date="2016-08" db="EMBL/GenBank/DDBJ databases">
        <authorList>
            <person name="Seilhamer J.J."/>
        </authorList>
    </citation>
    <scope>NUCLEOTIDE SEQUENCE [LARGE SCALE GENOMIC DNA]</scope>
    <source>
        <strain evidence="1 2">PH27A</strain>
    </source>
</reference>
<dbReference type="EMBL" id="MDTQ01000001">
    <property type="protein sequence ID" value="ODC05004.1"/>
    <property type="molecule type" value="Genomic_DNA"/>
</dbReference>
<dbReference type="OrthoDB" id="4119964at2"/>
<accession>A0A1E2VDG3</accession>
<proteinExistence type="predicted"/>
<sequence length="315" mass="36055">MSSGVVWTDQLYELFMSSHLDQALQLVKENRPEFLYRYRSGTENDLDALLNGYEWMSFPSDYNDVYDSSLFFNEEYIVNSLSDFMMRRCLSLDKFPPPVVKYIESCEGGNLVEKIISAASNKRLSLGNIDVDSVVAQHNSILDLNKRKFHEAKEFLKSRVKTCSFSTVMNSAYMWAVYAGSGSGYCAKYSINDQDLSFSDSGLFPMIYREEELDFTNFICDFIRSGSFRSGAFLLASSVKHSNWMPEGEWRVIRSGECSSHYLKEIYLESVFLGMNASEDLVYKVVDICNKKGVPVHQVVVNSSKFNDFDTKRLN</sequence>
<name>A0A1E2VDG3_9GAMM</name>